<dbReference type="InterPro" id="IPR050464">
    <property type="entry name" value="Zeta_carotene_desat/Oxidored"/>
</dbReference>
<keyword evidence="3" id="KW-1185">Reference proteome</keyword>
<dbReference type="EMBL" id="BAAAEW010000018">
    <property type="protein sequence ID" value="GAA0753552.1"/>
    <property type="molecule type" value="Genomic_DNA"/>
</dbReference>
<feature type="domain" description="Amine oxidase" evidence="1">
    <location>
        <begin position="16"/>
        <end position="435"/>
    </location>
</feature>
<evidence type="ECO:0000259" key="1">
    <source>
        <dbReference type="Pfam" id="PF01593"/>
    </source>
</evidence>
<dbReference type="PANTHER" id="PTHR42923">
    <property type="entry name" value="PROTOPORPHYRINOGEN OXIDASE"/>
    <property type="match status" value="1"/>
</dbReference>
<dbReference type="InterPro" id="IPR036188">
    <property type="entry name" value="FAD/NAD-bd_sf"/>
</dbReference>
<dbReference type="Pfam" id="PF01593">
    <property type="entry name" value="Amino_oxidase"/>
    <property type="match status" value="1"/>
</dbReference>
<evidence type="ECO:0000313" key="2">
    <source>
        <dbReference type="EMBL" id="GAA0753552.1"/>
    </source>
</evidence>
<dbReference type="Proteomes" id="UP001500279">
    <property type="component" value="Unassembled WGS sequence"/>
</dbReference>
<dbReference type="SUPFAM" id="SSF51905">
    <property type="entry name" value="FAD/NAD(P)-binding domain"/>
    <property type="match status" value="1"/>
</dbReference>
<name>A0ABN1K388_9BURK</name>
<sequence>MSTQAARVAVIGAGWAGLAAAVELCAAGRQVLLLDMAHQPGGRARSLAQGDLLLDNGQHILIGAYRDTLALMRRVGASPEHLLHRSPLTLRYPDGSGLVLPPGPALLSFARGVLGWRTMPWRDRVALLLQASRWGLQGFRCDPSLTVQALCRGLPASVMQALIEPLCVAALNTPADQASAQVLLTVLKDALFGPRGSADLLLPTAPLQALLPDPALAWLQQRGTEWRPGARVQQLHRLAEGWQVRTDEGQDDVQGVVLACSANEAGRLLAPHAPDWAETAQALRYEPIVTVWLRNPAHRAWPEPMLALQADAQAPAQFGFDLGALGGPANTLALVISGAAPWVAQGLPTTVAAVRRQLAQAFAGRSEFDWDDAQVELVAVRAEKRATFACTPALQRPSADPLPGLRVAGDHVAGPYPATLEGAVRSGLAAARALITS</sequence>
<protein>
    <submittedName>
        <fullName evidence="2">Hydroxysqualene dehydroxylase HpnE</fullName>
    </submittedName>
</protein>
<comment type="caution">
    <text evidence="2">The sequence shown here is derived from an EMBL/GenBank/DDBJ whole genome shotgun (WGS) entry which is preliminary data.</text>
</comment>
<reference evidence="2 3" key="1">
    <citation type="journal article" date="2019" name="Int. J. Syst. Evol. Microbiol.">
        <title>The Global Catalogue of Microorganisms (GCM) 10K type strain sequencing project: providing services to taxonomists for standard genome sequencing and annotation.</title>
        <authorList>
            <consortium name="The Broad Institute Genomics Platform"/>
            <consortium name="The Broad Institute Genome Sequencing Center for Infectious Disease"/>
            <person name="Wu L."/>
            <person name="Ma J."/>
        </authorList>
    </citation>
    <scope>NUCLEOTIDE SEQUENCE [LARGE SCALE GENOMIC DNA]</scope>
    <source>
        <strain evidence="2 3">JCM 15503</strain>
    </source>
</reference>
<dbReference type="RefSeq" id="WP_231013125.1">
    <property type="nucleotide sequence ID" value="NZ_BAAAEW010000018.1"/>
</dbReference>
<dbReference type="Gene3D" id="3.50.50.60">
    <property type="entry name" value="FAD/NAD(P)-binding domain"/>
    <property type="match status" value="1"/>
</dbReference>
<evidence type="ECO:0000313" key="3">
    <source>
        <dbReference type="Proteomes" id="UP001500279"/>
    </source>
</evidence>
<dbReference type="InterPro" id="IPR017830">
    <property type="entry name" value="SQase_HpnE"/>
</dbReference>
<dbReference type="InterPro" id="IPR002937">
    <property type="entry name" value="Amino_oxidase"/>
</dbReference>
<gene>
    <name evidence="2" type="primary">hpnE</name>
    <name evidence="2" type="ORF">GCM10009107_28860</name>
</gene>
<dbReference type="NCBIfam" id="TIGR03467">
    <property type="entry name" value="HpnE"/>
    <property type="match status" value="1"/>
</dbReference>
<dbReference type="PANTHER" id="PTHR42923:SF47">
    <property type="entry name" value="BLR3003 PROTEIN"/>
    <property type="match status" value="1"/>
</dbReference>
<accession>A0ABN1K388</accession>
<organism evidence="2 3">
    <name type="scientific">Ideonella azotifigens</name>
    <dbReference type="NCBI Taxonomy" id="513160"/>
    <lineage>
        <taxon>Bacteria</taxon>
        <taxon>Pseudomonadati</taxon>
        <taxon>Pseudomonadota</taxon>
        <taxon>Betaproteobacteria</taxon>
        <taxon>Burkholderiales</taxon>
        <taxon>Sphaerotilaceae</taxon>
        <taxon>Ideonella</taxon>
    </lineage>
</organism>
<proteinExistence type="predicted"/>